<protein>
    <submittedName>
        <fullName evidence="1">Uncharacterized protein</fullName>
    </submittedName>
</protein>
<accession>A0ACC1L9G1</accession>
<proteinExistence type="predicted"/>
<reference evidence="1" key="1">
    <citation type="submission" date="2022-07" db="EMBL/GenBank/DDBJ databases">
        <title>Phylogenomic reconstructions and comparative analyses of Kickxellomycotina fungi.</title>
        <authorList>
            <person name="Reynolds N.K."/>
            <person name="Stajich J.E."/>
            <person name="Barry K."/>
            <person name="Grigoriev I.V."/>
            <person name="Crous P."/>
            <person name="Smith M.E."/>
        </authorList>
    </citation>
    <scope>NUCLEOTIDE SEQUENCE</scope>
    <source>
        <strain evidence="1">BCRC 34780</strain>
    </source>
</reference>
<comment type="caution">
    <text evidence="1">The sequence shown here is derived from an EMBL/GenBank/DDBJ whole genome shotgun (WGS) entry which is preliminary data.</text>
</comment>
<dbReference type="Proteomes" id="UP001140087">
    <property type="component" value="Unassembled WGS sequence"/>
</dbReference>
<organism evidence="1 2">
    <name type="scientific">Coemansia helicoidea</name>
    <dbReference type="NCBI Taxonomy" id="1286919"/>
    <lineage>
        <taxon>Eukaryota</taxon>
        <taxon>Fungi</taxon>
        <taxon>Fungi incertae sedis</taxon>
        <taxon>Zoopagomycota</taxon>
        <taxon>Kickxellomycotina</taxon>
        <taxon>Kickxellomycetes</taxon>
        <taxon>Kickxellales</taxon>
        <taxon>Kickxellaceae</taxon>
        <taxon>Coemansia</taxon>
    </lineage>
</organism>
<keyword evidence="2" id="KW-1185">Reference proteome</keyword>
<evidence type="ECO:0000313" key="1">
    <source>
        <dbReference type="EMBL" id="KAJ2803918.1"/>
    </source>
</evidence>
<name>A0ACC1L9G1_9FUNG</name>
<sequence>MAGGGLAGQIARRDDISVEDFVRDFLEPNVPVVLGPRFTDGWTARRLWVTADGRPDYARLAALYGDAQVPVAECGTAFFSDQQRTTMPFSAFVEAWQRGPRAGLYCKDWHFARHGAAPQAYAPAPPLSNDWLNVFYDHGAPELDDDYRFCYMGGDGTWTPFHEDVFRSYSWSANICGAKQWLLVAPGQSELFTDQTGSWVYDMTAPDEARFPRARQARRIEFVQHAGETVFVPSGWWHQVRNIGDTISINHNWANEFNLHFLYARLKDDMAAVRHALRDAVDMDGFAEHAQLVLRADSGTDYRAFFRFVDYMARLYLRELGGGSGGVELRGLAPHFRAEPSLRRALRLVAAVLDRLAADPAARELEQLPADIARTRALVAGAVDDPPPA</sequence>
<evidence type="ECO:0000313" key="2">
    <source>
        <dbReference type="Proteomes" id="UP001140087"/>
    </source>
</evidence>
<dbReference type="EMBL" id="JANBUN010000420">
    <property type="protein sequence ID" value="KAJ2803918.1"/>
    <property type="molecule type" value="Genomic_DNA"/>
</dbReference>
<gene>
    <name evidence="1" type="ORF">H4R21_001844</name>
</gene>